<organism evidence="3 4">
    <name type="scientific">Hominilimicola fabiformis</name>
    <dbReference type="NCBI Taxonomy" id="2885356"/>
    <lineage>
        <taxon>Bacteria</taxon>
        <taxon>Bacillati</taxon>
        <taxon>Bacillota</taxon>
        <taxon>Clostridia</taxon>
        <taxon>Eubacteriales</taxon>
        <taxon>Oscillospiraceae</taxon>
        <taxon>Hominilimicola</taxon>
    </lineage>
</organism>
<dbReference type="InterPro" id="IPR043128">
    <property type="entry name" value="Rev_trsase/Diguanyl_cyclase"/>
</dbReference>
<keyword evidence="1" id="KW-0472">Membrane</keyword>
<dbReference type="InterPro" id="IPR050469">
    <property type="entry name" value="Diguanylate_Cyclase"/>
</dbReference>
<dbReference type="PROSITE" id="PS50887">
    <property type="entry name" value="GGDEF"/>
    <property type="match status" value="1"/>
</dbReference>
<dbReference type="CDD" id="cd01949">
    <property type="entry name" value="GGDEF"/>
    <property type="match status" value="1"/>
</dbReference>
<dbReference type="Gene3D" id="3.30.70.270">
    <property type="match status" value="1"/>
</dbReference>
<evidence type="ECO:0000313" key="3">
    <source>
        <dbReference type="EMBL" id="MCC2210243.1"/>
    </source>
</evidence>
<accession>A0AAE3DYJ5</accession>
<feature type="transmembrane region" description="Helical" evidence="1">
    <location>
        <begin position="242"/>
        <end position="263"/>
    </location>
</feature>
<feature type="transmembrane region" description="Helical" evidence="1">
    <location>
        <begin position="300"/>
        <end position="322"/>
    </location>
</feature>
<dbReference type="SMART" id="SM00267">
    <property type="entry name" value="GGDEF"/>
    <property type="match status" value="1"/>
</dbReference>
<feature type="transmembrane region" description="Helical" evidence="1">
    <location>
        <begin position="212"/>
        <end position="230"/>
    </location>
</feature>
<feature type="transmembrane region" description="Helical" evidence="1">
    <location>
        <begin position="181"/>
        <end position="200"/>
    </location>
</feature>
<sequence length="522" mass="59989">MYKCEILSEDEFATLKTWTVEKDNSKVILPYGFKYTGEPIVLTKKIDKANVFDDSQYLMVMSRYFDYTVYVDDTKLFDLTTPQNGFSKTMGTQIRIVRIGKDLNEKTIKLEIRPLLGDHIQYSVAPMMIGNRSDIVWHILKSEQSEVITAVLIIIFGFVLLLLAIIIRCSEYEDDESSKMFYLGMISVICGIYLACQFKVSHIIAPNGYLPYYFEFTSLMLISVAVSLFIQTNVDGVIKKLYTSMSCIFVLNVLVQTFLNFVLKIDYKMMLFVTHILIGLFGILILSTMIIFHKKKSIQYMLISIMFPIVGSIIDIVRLYRISDDKTIYFFSMGLYIFVLMQVTRTIRQYLAKSRSHLKAEVYEHLAFTDGLTELNNRLSFENDINECIGNNRPACISIDLNNLKRANDTMGHSAGDVLIRGIATVLREAVGNEGKIYRIGGDEFVVLIHDITDDGIEKVLKRIEKCRVKYNEENNVNLDFARGVSLYTEGDTTFENLVARADAEMYRDKRLTKKGRRDDYE</sequence>
<evidence type="ECO:0000256" key="1">
    <source>
        <dbReference type="SAM" id="Phobius"/>
    </source>
</evidence>
<dbReference type="RefSeq" id="WP_349163743.1">
    <property type="nucleotide sequence ID" value="NZ_JBBNHX010000042.1"/>
</dbReference>
<gene>
    <name evidence="3" type="ORF">LKE05_05495</name>
</gene>
<feature type="transmembrane region" description="Helical" evidence="1">
    <location>
        <begin position="269"/>
        <end position="293"/>
    </location>
</feature>
<dbReference type="EMBL" id="JAJEQM010000006">
    <property type="protein sequence ID" value="MCC2210243.1"/>
    <property type="molecule type" value="Genomic_DNA"/>
</dbReference>
<proteinExistence type="predicted"/>
<dbReference type="InterPro" id="IPR029787">
    <property type="entry name" value="Nucleotide_cyclase"/>
</dbReference>
<keyword evidence="1" id="KW-1133">Transmembrane helix</keyword>
<dbReference type="Pfam" id="PF00990">
    <property type="entry name" value="GGDEF"/>
    <property type="match status" value="1"/>
</dbReference>
<reference evidence="3 4" key="1">
    <citation type="submission" date="2021-10" db="EMBL/GenBank/DDBJ databases">
        <title>Anaerobic single-cell dispensing facilitates the cultivation of human gut bacteria.</title>
        <authorList>
            <person name="Afrizal A."/>
        </authorList>
    </citation>
    <scope>NUCLEOTIDE SEQUENCE [LARGE SCALE GENOMIC DNA]</scope>
    <source>
        <strain evidence="3 4">CLA-AA-H232</strain>
    </source>
</reference>
<evidence type="ECO:0000259" key="2">
    <source>
        <dbReference type="PROSITE" id="PS50887"/>
    </source>
</evidence>
<keyword evidence="1" id="KW-0812">Transmembrane</keyword>
<name>A0AAE3DYJ5_9FIRM</name>
<dbReference type="NCBIfam" id="TIGR00254">
    <property type="entry name" value="GGDEF"/>
    <property type="match status" value="1"/>
</dbReference>
<feature type="domain" description="GGDEF" evidence="2">
    <location>
        <begin position="392"/>
        <end position="522"/>
    </location>
</feature>
<protein>
    <submittedName>
        <fullName evidence="3">GGDEF domain-containing protein</fullName>
    </submittedName>
</protein>
<keyword evidence="4" id="KW-1185">Reference proteome</keyword>
<dbReference type="GO" id="GO:0052621">
    <property type="term" value="F:diguanylate cyclase activity"/>
    <property type="evidence" value="ECO:0007669"/>
    <property type="project" value="TreeGrafter"/>
</dbReference>
<comment type="caution">
    <text evidence="3">The sequence shown here is derived from an EMBL/GenBank/DDBJ whole genome shotgun (WGS) entry which is preliminary data.</text>
</comment>
<feature type="transmembrane region" description="Helical" evidence="1">
    <location>
        <begin position="328"/>
        <end position="347"/>
    </location>
</feature>
<dbReference type="SUPFAM" id="SSF55073">
    <property type="entry name" value="Nucleotide cyclase"/>
    <property type="match status" value="1"/>
</dbReference>
<dbReference type="Proteomes" id="UP001198242">
    <property type="component" value="Unassembled WGS sequence"/>
</dbReference>
<evidence type="ECO:0000313" key="4">
    <source>
        <dbReference type="Proteomes" id="UP001198242"/>
    </source>
</evidence>
<feature type="transmembrane region" description="Helical" evidence="1">
    <location>
        <begin position="147"/>
        <end position="169"/>
    </location>
</feature>
<dbReference type="PANTHER" id="PTHR45138:SF9">
    <property type="entry name" value="DIGUANYLATE CYCLASE DGCM-RELATED"/>
    <property type="match status" value="1"/>
</dbReference>
<dbReference type="InterPro" id="IPR000160">
    <property type="entry name" value="GGDEF_dom"/>
</dbReference>
<dbReference type="PANTHER" id="PTHR45138">
    <property type="entry name" value="REGULATORY COMPONENTS OF SENSORY TRANSDUCTION SYSTEM"/>
    <property type="match status" value="1"/>
</dbReference>
<dbReference type="AlphaFoldDB" id="A0AAE3DYJ5"/>